<dbReference type="PANTHER" id="PTHR24345:SF0">
    <property type="entry name" value="CELL CYCLE SERINE_THREONINE-PROTEIN KINASE CDC5_MSD2"/>
    <property type="match status" value="1"/>
</dbReference>
<feature type="compositionally biased region" description="Polar residues" evidence="7">
    <location>
        <begin position="93"/>
        <end position="114"/>
    </location>
</feature>
<gene>
    <name evidence="9" type="ORF">LCOR_04539.1</name>
</gene>
<dbReference type="SUPFAM" id="SSF56112">
    <property type="entry name" value="Protein kinase-like (PK-like)"/>
    <property type="match status" value="1"/>
</dbReference>
<evidence type="ECO:0000259" key="8">
    <source>
        <dbReference type="PROSITE" id="PS50011"/>
    </source>
</evidence>
<evidence type="ECO:0000256" key="1">
    <source>
        <dbReference type="ARBA" id="ARBA00022527"/>
    </source>
</evidence>
<feature type="region of interest" description="Disordered" evidence="7">
    <location>
        <begin position="47"/>
        <end position="210"/>
    </location>
</feature>
<reference evidence="9" key="1">
    <citation type="submission" date="2013-08" db="EMBL/GenBank/DDBJ databases">
        <title>Gene expansion shapes genome architecture in the human pathogen Lichtheimia corymbifera: an evolutionary genomics analysis in the ancient terrestrial Mucorales (Mucoromycotina).</title>
        <authorList>
            <person name="Schwartze V.U."/>
            <person name="Winter S."/>
            <person name="Shelest E."/>
            <person name="Marcet-Houben M."/>
            <person name="Horn F."/>
            <person name="Wehner S."/>
            <person name="Hoffmann K."/>
            <person name="Riege K."/>
            <person name="Sammeth M."/>
            <person name="Nowrousian M."/>
            <person name="Valiante V."/>
            <person name="Linde J."/>
            <person name="Jacobsen I.D."/>
            <person name="Marz M."/>
            <person name="Brakhage A.A."/>
            <person name="Gabaldon T."/>
            <person name="Bocker S."/>
            <person name="Voigt K."/>
        </authorList>
    </citation>
    <scope>NUCLEOTIDE SEQUENCE [LARGE SCALE GENOMIC DNA]</scope>
    <source>
        <strain evidence="9">FSU 9682</strain>
    </source>
</reference>
<evidence type="ECO:0000313" key="10">
    <source>
        <dbReference type="Proteomes" id="UP000027586"/>
    </source>
</evidence>
<dbReference type="InterPro" id="IPR008271">
    <property type="entry name" value="Ser/Thr_kinase_AS"/>
</dbReference>
<protein>
    <submittedName>
        <fullName evidence="9">Nitrogen permease reactivator protein</fullName>
    </submittedName>
</protein>
<dbReference type="STRING" id="1263082.A0A068RTW4"/>
<dbReference type="GO" id="GO:0004674">
    <property type="term" value="F:protein serine/threonine kinase activity"/>
    <property type="evidence" value="ECO:0007669"/>
    <property type="project" value="UniProtKB-KW"/>
</dbReference>
<dbReference type="PANTHER" id="PTHR24345">
    <property type="entry name" value="SERINE/THREONINE-PROTEIN KINASE PLK"/>
    <property type="match status" value="1"/>
</dbReference>
<dbReference type="GO" id="GO:0005524">
    <property type="term" value="F:ATP binding"/>
    <property type="evidence" value="ECO:0007669"/>
    <property type="project" value="UniProtKB-UniRule"/>
</dbReference>
<name>A0A068RTW4_9FUNG</name>
<feature type="domain" description="Protein kinase" evidence="8">
    <location>
        <begin position="283"/>
        <end position="546"/>
    </location>
</feature>
<evidence type="ECO:0000256" key="6">
    <source>
        <dbReference type="PROSITE-ProRule" id="PRU10141"/>
    </source>
</evidence>
<keyword evidence="1" id="KW-0723">Serine/threonine-protein kinase</keyword>
<evidence type="ECO:0000256" key="7">
    <source>
        <dbReference type="SAM" id="MobiDB-lite"/>
    </source>
</evidence>
<dbReference type="CDD" id="cd13994">
    <property type="entry name" value="STKc_HAL4_like"/>
    <property type="match status" value="1"/>
</dbReference>
<dbReference type="InterPro" id="IPR017441">
    <property type="entry name" value="Protein_kinase_ATP_BS"/>
</dbReference>
<dbReference type="EMBL" id="CBTN010000016">
    <property type="protein sequence ID" value="CDH53155.1"/>
    <property type="molecule type" value="Genomic_DNA"/>
</dbReference>
<keyword evidence="4" id="KW-0418">Kinase</keyword>
<dbReference type="Proteomes" id="UP000027586">
    <property type="component" value="Unassembled WGS sequence"/>
</dbReference>
<dbReference type="PROSITE" id="PS00107">
    <property type="entry name" value="PROTEIN_KINASE_ATP"/>
    <property type="match status" value="1"/>
</dbReference>
<dbReference type="OrthoDB" id="6513151at2759"/>
<dbReference type="Pfam" id="PF00069">
    <property type="entry name" value="Pkinase"/>
    <property type="match status" value="1"/>
</dbReference>
<sequence>MLHYHTDTRSRPSSLSQQVLVHNLHAADFNTPAKILQYNQRDGGCHKFENVTPDVSIPGTPAPHDHIDEYEASHDESPSVEHHQYFGRKPPSNVDTPTSLSPHHSGEKQQQQQRPKPVARHSSGTIVSNQPSPQIVISSSSSPSTPLSLSRPASPTGGNAKNHHLNHIDDDDDDDDDDRTLSSIGEQPVPSASTSTSIPSRPSTPSQFMFKKPEYNTKYKQTHFHHLEKKETLFHGLKRFFKHDKHKKKKGVSENKTTISASSSMSDLSFANEFNKDIEGRYGKWGRFVGKGAGGSVRVIRRSTDGKTFAVKQFRKRAPHENEKEYVKKVTAEFCIGSTLHNANVIETLDIIQERSSFYEIMEYAPNDLFNIVMSGKMTREEIACCWRQMLNGVQYLHSMGIAHRDLKLDNMMLDERGIVKLIDFGCAVVYKYPFEDKMHRSKGVCGSDPYIAPEQYTQPDYDPAASDLWSCAIVFICMTIRRFPWRIPRPSQDQSFKNFITPSTNGAARLFKLLPREARPIFARILETDPTKRCSLDDILADSWVNGIPMCTPEKHAADHMHHLLTRPSDPRVLERGNVVVLDIETPCVSGEEDFPTKKKDRRKHKHKHKHH</sequence>
<dbReference type="InterPro" id="IPR011009">
    <property type="entry name" value="Kinase-like_dom_sf"/>
</dbReference>
<evidence type="ECO:0000256" key="3">
    <source>
        <dbReference type="ARBA" id="ARBA00022741"/>
    </source>
</evidence>
<keyword evidence="5 6" id="KW-0067">ATP-binding</keyword>
<feature type="compositionally biased region" description="Basic residues" evidence="7">
    <location>
        <begin position="600"/>
        <end position="613"/>
    </location>
</feature>
<evidence type="ECO:0000256" key="2">
    <source>
        <dbReference type="ARBA" id="ARBA00022679"/>
    </source>
</evidence>
<organism evidence="9 10">
    <name type="scientific">Lichtheimia corymbifera JMRC:FSU:9682</name>
    <dbReference type="NCBI Taxonomy" id="1263082"/>
    <lineage>
        <taxon>Eukaryota</taxon>
        <taxon>Fungi</taxon>
        <taxon>Fungi incertae sedis</taxon>
        <taxon>Mucoromycota</taxon>
        <taxon>Mucoromycotina</taxon>
        <taxon>Mucoromycetes</taxon>
        <taxon>Mucorales</taxon>
        <taxon>Lichtheimiaceae</taxon>
        <taxon>Lichtheimia</taxon>
    </lineage>
</organism>
<feature type="compositionally biased region" description="Low complexity" evidence="7">
    <location>
        <begin position="128"/>
        <end position="156"/>
    </location>
</feature>
<dbReference type="InterPro" id="IPR000719">
    <property type="entry name" value="Prot_kinase_dom"/>
</dbReference>
<keyword evidence="10" id="KW-1185">Reference proteome</keyword>
<evidence type="ECO:0000256" key="4">
    <source>
        <dbReference type="ARBA" id="ARBA00022777"/>
    </source>
</evidence>
<keyword evidence="3 6" id="KW-0547">Nucleotide-binding</keyword>
<dbReference type="VEuPathDB" id="FungiDB:LCOR_04539.1"/>
<feature type="compositionally biased region" description="Basic and acidic residues" evidence="7">
    <location>
        <begin position="63"/>
        <end position="84"/>
    </location>
</feature>
<comment type="caution">
    <text evidence="9">The sequence shown here is derived from an EMBL/GenBank/DDBJ whole genome shotgun (WGS) entry which is preliminary data.</text>
</comment>
<feature type="compositionally biased region" description="Low complexity" evidence="7">
    <location>
        <begin position="188"/>
        <end position="206"/>
    </location>
</feature>
<evidence type="ECO:0000313" key="9">
    <source>
        <dbReference type="EMBL" id="CDH53155.1"/>
    </source>
</evidence>
<dbReference type="PROSITE" id="PS50011">
    <property type="entry name" value="PROTEIN_KINASE_DOM"/>
    <property type="match status" value="1"/>
</dbReference>
<accession>A0A068RTW4</accession>
<dbReference type="Gene3D" id="1.10.510.10">
    <property type="entry name" value="Transferase(Phosphotransferase) domain 1"/>
    <property type="match status" value="1"/>
</dbReference>
<feature type="compositionally biased region" description="Acidic residues" evidence="7">
    <location>
        <begin position="169"/>
        <end position="178"/>
    </location>
</feature>
<feature type="binding site" evidence="6">
    <location>
        <position position="312"/>
    </location>
    <ligand>
        <name>ATP</name>
        <dbReference type="ChEBI" id="CHEBI:30616"/>
    </ligand>
</feature>
<evidence type="ECO:0000256" key="5">
    <source>
        <dbReference type="ARBA" id="ARBA00022840"/>
    </source>
</evidence>
<dbReference type="PROSITE" id="PS00108">
    <property type="entry name" value="PROTEIN_KINASE_ST"/>
    <property type="match status" value="1"/>
</dbReference>
<proteinExistence type="predicted"/>
<feature type="region of interest" description="Disordered" evidence="7">
    <location>
        <begin position="591"/>
        <end position="613"/>
    </location>
</feature>
<dbReference type="AlphaFoldDB" id="A0A068RTW4"/>
<dbReference type="SMART" id="SM00220">
    <property type="entry name" value="S_TKc"/>
    <property type="match status" value="1"/>
</dbReference>
<keyword evidence="2" id="KW-0808">Transferase</keyword>
<dbReference type="GO" id="GO:0005634">
    <property type="term" value="C:nucleus"/>
    <property type="evidence" value="ECO:0007669"/>
    <property type="project" value="TreeGrafter"/>
</dbReference>